<comment type="catalytic activity">
    <reaction evidence="3">
        <text>RX + glutathione = an S-substituted glutathione + a halide anion + H(+)</text>
        <dbReference type="Rhea" id="RHEA:16437"/>
        <dbReference type="ChEBI" id="CHEBI:15378"/>
        <dbReference type="ChEBI" id="CHEBI:16042"/>
        <dbReference type="ChEBI" id="CHEBI:17792"/>
        <dbReference type="ChEBI" id="CHEBI:57925"/>
        <dbReference type="ChEBI" id="CHEBI:90779"/>
        <dbReference type="EC" id="2.5.1.18"/>
    </reaction>
</comment>
<dbReference type="GO" id="GO:0004364">
    <property type="term" value="F:glutathione transferase activity"/>
    <property type="evidence" value="ECO:0007669"/>
    <property type="project" value="UniProtKB-EC"/>
</dbReference>
<dbReference type="EC" id="2.5.1.18" evidence="1"/>
<evidence type="ECO:0000259" key="4">
    <source>
        <dbReference type="PROSITE" id="PS50405"/>
    </source>
</evidence>
<organism evidence="5 6">
    <name type="scientific">Vigna mungo</name>
    <name type="common">Black gram</name>
    <name type="synonym">Phaseolus mungo</name>
    <dbReference type="NCBI Taxonomy" id="3915"/>
    <lineage>
        <taxon>Eukaryota</taxon>
        <taxon>Viridiplantae</taxon>
        <taxon>Streptophyta</taxon>
        <taxon>Embryophyta</taxon>
        <taxon>Tracheophyta</taxon>
        <taxon>Spermatophyta</taxon>
        <taxon>Magnoliopsida</taxon>
        <taxon>eudicotyledons</taxon>
        <taxon>Gunneridae</taxon>
        <taxon>Pentapetalae</taxon>
        <taxon>rosids</taxon>
        <taxon>fabids</taxon>
        <taxon>Fabales</taxon>
        <taxon>Fabaceae</taxon>
        <taxon>Papilionoideae</taxon>
        <taxon>50 kb inversion clade</taxon>
        <taxon>NPAAA clade</taxon>
        <taxon>indigoferoid/millettioid clade</taxon>
        <taxon>Phaseoleae</taxon>
        <taxon>Vigna</taxon>
    </lineage>
</organism>
<dbReference type="GO" id="GO:0006749">
    <property type="term" value="P:glutathione metabolic process"/>
    <property type="evidence" value="ECO:0007669"/>
    <property type="project" value="TreeGrafter"/>
</dbReference>
<accession>A0AAQ3RBM3</accession>
<dbReference type="InterPro" id="IPR036282">
    <property type="entry name" value="Glutathione-S-Trfase_C_sf"/>
</dbReference>
<dbReference type="GO" id="GO:0043295">
    <property type="term" value="F:glutathione binding"/>
    <property type="evidence" value="ECO:0007669"/>
    <property type="project" value="TreeGrafter"/>
</dbReference>
<dbReference type="AlphaFoldDB" id="A0AAQ3RBM3"/>
<dbReference type="PROSITE" id="PS50405">
    <property type="entry name" value="GST_CTER"/>
    <property type="match status" value="1"/>
</dbReference>
<protein>
    <recommendedName>
        <fullName evidence="1">glutathione transferase</fullName>
        <ecNumber evidence="1">2.5.1.18</ecNumber>
    </recommendedName>
</protein>
<dbReference type="Pfam" id="PF00043">
    <property type="entry name" value="GST_C"/>
    <property type="match status" value="1"/>
</dbReference>
<evidence type="ECO:0000256" key="3">
    <source>
        <dbReference type="ARBA" id="ARBA00047960"/>
    </source>
</evidence>
<dbReference type="GO" id="GO:0005737">
    <property type="term" value="C:cytoplasm"/>
    <property type="evidence" value="ECO:0007669"/>
    <property type="project" value="TreeGrafter"/>
</dbReference>
<dbReference type="EMBL" id="CP144689">
    <property type="protein sequence ID" value="WVY88991.1"/>
    <property type="molecule type" value="Genomic_DNA"/>
</dbReference>
<name>A0AAQ3RBM3_VIGMU</name>
<keyword evidence="5" id="KW-0934">Plastid</keyword>
<evidence type="ECO:0000256" key="2">
    <source>
        <dbReference type="ARBA" id="ARBA00022679"/>
    </source>
</evidence>
<proteinExistence type="predicted"/>
<dbReference type="InterPro" id="IPR004046">
    <property type="entry name" value="GST_C"/>
</dbReference>
<evidence type="ECO:0000256" key="1">
    <source>
        <dbReference type="ARBA" id="ARBA00012452"/>
    </source>
</evidence>
<evidence type="ECO:0000313" key="5">
    <source>
        <dbReference type="EMBL" id="WVY88991.1"/>
    </source>
</evidence>
<gene>
    <name evidence="5" type="ORF">V8G54_037885</name>
</gene>
<keyword evidence="2" id="KW-0808">Transferase</keyword>
<dbReference type="Proteomes" id="UP001374535">
    <property type="component" value="Chloroplast Pltd"/>
</dbReference>
<evidence type="ECO:0000313" key="6">
    <source>
        <dbReference type="Proteomes" id="UP001374535"/>
    </source>
</evidence>
<dbReference type="SUPFAM" id="SSF47616">
    <property type="entry name" value="GST C-terminal domain-like"/>
    <property type="match status" value="1"/>
</dbReference>
<dbReference type="InterPro" id="IPR010987">
    <property type="entry name" value="Glutathione-S-Trfase_C-like"/>
</dbReference>
<feature type="domain" description="GST C-terminal" evidence="4">
    <location>
        <begin position="86"/>
        <end position="207"/>
    </location>
</feature>
<keyword evidence="6" id="KW-1185">Reference proteome</keyword>
<sequence length="207" mass="24107">MSLSLSSSPFNLKVIGIPTNIDVARTMTCLFEKDIEFRHIPGSVGRKFAIVEGIGKTDSCYESRHICKYVCEKFSEKGNRELYGRNPLAKKSIEEWMKMEEERFDSPSRILTYRGENDLLMKKMSLEELGEMMEIYENTLGKSRYLAGDEFTLADLFHLPSVHNLVNITHTAPLFASPNLSRWWNDISSRRSWKKLLQIRQEYLKRN</sequence>
<dbReference type="Gene3D" id="1.20.1050.10">
    <property type="match status" value="1"/>
</dbReference>
<geneLocation type="chloroplast" evidence="5"/>
<keyword evidence="5" id="KW-0150">Chloroplast</keyword>
<reference evidence="5 6" key="1">
    <citation type="journal article" date="2023" name="Life. Sci Alliance">
        <title>Evolutionary insights into 3D genome organization and epigenetic landscape of Vigna mungo.</title>
        <authorList>
            <person name="Junaid A."/>
            <person name="Singh B."/>
            <person name="Bhatia S."/>
        </authorList>
    </citation>
    <scope>NUCLEOTIDE SEQUENCE [LARGE SCALE GENOMIC DNA]</scope>
    <source>
        <strain evidence="5">Urdbean</strain>
    </source>
</reference>
<dbReference type="PANTHER" id="PTHR43900:SF96">
    <property type="entry name" value="GLUTATHIONE TRANSFERASE"/>
    <property type="match status" value="1"/>
</dbReference>
<dbReference type="PANTHER" id="PTHR43900">
    <property type="entry name" value="GLUTATHIONE S-TRANSFERASE RHO"/>
    <property type="match status" value="1"/>
</dbReference>